<evidence type="ECO:0000256" key="7">
    <source>
        <dbReference type="ARBA" id="ARBA00022989"/>
    </source>
</evidence>
<organism evidence="12 13">
    <name type="scientific">Candidatus Phycosocius bacilliformis</name>
    <dbReference type="NCBI Taxonomy" id="1445552"/>
    <lineage>
        <taxon>Bacteria</taxon>
        <taxon>Pseudomonadati</taxon>
        <taxon>Pseudomonadota</taxon>
        <taxon>Alphaproteobacteria</taxon>
        <taxon>Caulobacterales</taxon>
        <taxon>Caulobacterales incertae sedis</taxon>
        <taxon>Candidatus Phycosocius</taxon>
    </lineage>
</organism>
<evidence type="ECO:0000313" key="13">
    <source>
        <dbReference type="Proteomes" id="UP000245086"/>
    </source>
</evidence>
<proteinExistence type="inferred from homology"/>
<evidence type="ECO:0000256" key="8">
    <source>
        <dbReference type="ARBA" id="ARBA00023008"/>
    </source>
</evidence>
<dbReference type="EMBL" id="BFBR01000001">
    <property type="protein sequence ID" value="GBF56364.1"/>
    <property type="molecule type" value="Genomic_DNA"/>
</dbReference>
<comment type="function">
    <text evidence="1 10">Exerts its effect at some terminal stage of cytochrome c oxidase synthesis, probably by being involved in the insertion of the copper B into subunit I.</text>
</comment>
<gene>
    <name evidence="10 12" type="primary">ctaG</name>
    <name evidence="12" type="ORF">PbB2_00019</name>
</gene>
<keyword evidence="9 10" id="KW-0472">Membrane</keyword>
<keyword evidence="10" id="KW-0997">Cell inner membrane</keyword>
<protein>
    <recommendedName>
        <fullName evidence="4 10">Cytochrome c oxidase assembly protein CtaG</fullName>
    </recommendedName>
</protein>
<reference evidence="12 13" key="1">
    <citation type="journal article" date="2018" name="Genome Announc.">
        <title>Draft Genome Sequence of "Candidatus Phycosocius bacilliformis," an Alphaproteobacterial Ectosymbiont of the Hydrocarbon-Producing Green Alga Botryococcus braunii.</title>
        <authorList>
            <person name="Tanabe Y."/>
            <person name="Yamaguchi H."/>
            <person name="Watanabe M.M."/>
        </authorList>
    </citation>
    <scope>NUCLEOTIDE SEQUENCE [LARGE SCALE GENOMIC DNA]</scope>
    <source>
        <strain evidence="12 13">BOTRYCO-2</strain>
    </source>
</reference>
<feature type="topological domain" description="Cytoplasmic" evidence="10">
    <location>
        <begin position="1"/>
        <end position="6"/>
    </location>
</feature>
<dbReference type="GO" id="GO:0005507">
    <property type="term" value="F:copper ion binding"/>
    <property type="evidence" value="ECO:0007669"/>
    <property type="project" value="InterPro"/>
</dbReference>
<evidence type="ECO:0000256" key="6">
    <source>
        <dbReference type="ARBA" id="ARBA00022968"/>
    </source>
</evidence>
<keyword evidence="11" id="KW-0732">Signal</keyword>
<evidence type="ECO:0000313" key="12">
    <source>
        <dbReference type="EMBL" id="GBF56364.1"/>
    </source>
</evidence>
<evidence type="ECO:0000256" key="3">
    <source>
        <dbReference type="ARBA" id="ARBA00009620"/>
    </source>
</evidence>
<dbReference type="Pfam" id="PF04442">
    <property type="entry name" value="CtaG_Cox11"/>
    <property type="match status" value="1"/>
</dbReference>
<evidence type="ECO:0000256" key="9">
    <source>
        <dbReference type="ARBA" id="ARBA00023136"/>
    </source>
</evidence>
<evidence type="ECO:0000256" key="11">
    <source>
        <dbReference type="SAM" id="SignalP"/>
    </source>
</evidence>
<dbReference type="Proteomes" id="UP000245086">
    <property type="component" value="Unassembled WGS sequence"/>
</dbReference>
<evidence type="ECO:0000256" key="2">
    <source>
        <dbReference type="ARBA" id="ARBA00004382"/>
    </source>
</evidence>
<evidence type="ECO:0000256" key="4">
    <source>
        <dbReference type="ARBA" id="ARBA00015384"/>
    </source>
</evidence>
<dbReference type="PANTHER" id="PTHR21320:SF3">
    <property type="entry name" value="CYTOCHROME C OXIDASE ASSEMBLY PROTEIN COX11, MITOCHONDRIAL-RELATED"/>
    <property type="match status" value="1"/>
</dbReference>
<sequence length="191" mass="20720">MSRTARFGLMAAMVPLAMLGAAYAAVPLYQLFCQVTGYGGTTQVATEAASKVLDRTIQVRFDANVAPGVPWSFKPEKPVVDLKLGENGLAFYTVTNQSNRPVTAVATYNVTPHKVGPYFQKLECFCFQDRTLQPGESMELPVIFYVDPSLATDRNVDDVTSVTLSYTFFEAGDKAIAQAQAGETTKPVSSQ</sequence>
<feature type="topological domain" description="Periplasmic" evidence="10">
    <location>
        <begin position="26"/>
        <end position="191"/>
    </location>
</feature>
<dbReference type="PIRSF" id="PIRSF005413">
    <property type="entry name" value="COX11"/>
    <property type="match status" value="1"/>
</dbReference>
<dbReference type="AlphaFoldDB" id="A0A2P2E5M7"/>
<keyword evidence="7 10" id="KW-1133">Transmembrane helix</keyword>
<accession>A0A2P2E5M7</accession>
<feature type="chain" id="PRO_5015139721" description="Cytochrome c oxidase assembly protein CtaG" evidence="11">
    <location>
        <begin position="25"/>
        <end position="191"/>
    </location>
</feature>
<comment type="caution">
    <text evidence="12">The sequence shown here is derived from an EMBL/GenBank/DDBJ whole genome shotgun (WGS) entry which is preliminary data.</text>
</comment>
<keyword evidence="8 10" id="KW-0186">Copper</keyword>
<keyword evidence="6 10" id="KW-0735">Signal-anchor</keyword>
<feature type="signal peptide" evidence="11">
    <location>
        <begin position="1"/>
        <end position="24"/>
    </location>
</feature>
<evidence type="ECO:0000256" key="1">
    <source>
        <dbReference type="ARBA" id="ARBA00004007"/>
    </source>
</evidence>
<keyword evidence="13" id="KW-1185">Reference proteome</keyword>
<dbReference type="NCBIfam" id="NF003465">
    <property type="entry name" value="PRK05089.1"/>
    <property type="match status" value="1"/>
</dbReference>
<name>A0A2P2E5M7_9PROT</name>
<dbReference type="HAMAP" id="MF_00155">
    <property type="entry name" value="CtaG"/>
    <property type="match status" value="1"/>
</dbReference>
<dbReference type="GO" id="GO:0008535">
    <property type="term" value="P:respiratory chain complex IV assembly"/>
    <property type="evidence" value="ECO:0007669"/>
    <property type="project" value="UniProtKB-UniRule"/>
</dbReference>
<evidence type="ECO:0000256" key="5">
    <source>
        <dbReference type="ARBA" id="ARBA00022692"/>
    </source>
</evidence>
<dbReference type="InterPro" id="IPR023471">
    <property type="entry name" value="CtaG/Cox11_dom_sf"/>
</dbReference>
<dbReference type="PANTHER" id="PTHR21320">
    <property type="entry name" value="CYTOCHROME C OXIDASE ASSEMBLY PROTEIN COX11-RELATED"/>
    <property type="match status" value="1"/>
</dbReference>
<dbReference type="Gene3D" id="2.60.370.10">
    <property type="entry name" value="Ctag/Cox11"/>
    <property type="match status" value="1"/>
</dbReference>
<dbReference type="InterPro" id="IPR007533">
    <property type="entry name" value="Cyt_c_oxidase_assmbl_CtaG"/>
</dbReference>
<comment type="similarity">
    <text evidence="3 10">Belongs to the COX11/CtaG family.</text>
</comment>
<dbReference type="SUPFAM" id="SSF110111">
    <property type="entry name" value="Ctag/Cox11"/>
    <property type="match status" value="1"/>
</dbReference>
<keyword evidence="5 10" id="KW-0812">Transmembrane</keyword>
<dbReference type="GO" id="GO:0005886">
    <property type="term" value="C:plasma membrane"/>
    <property type="evidence" value="ECO:0007669"/>
    <property type="project" value="UniProtKB-SubCell"/>
</dbReference>
<keyword evidence="10" id="KW-1003">Cell membrane</keyword>
<dbReference type="FunFam" id="2.60.370.10:FF:000001">
    <property type="entry name" value="COX11 cytochrome c oxidase assembly homolog"/>
    <property type="match status" value="1"/>
</dbReference>
<evidence type="ECO:0000256" key="10">
    <source>
        <dbReference type="HAMAP-Rule" id="MF_00155"/>
    </source>
</evidence>
<comment type="subcellular location">
    <subcellularLocation>
        <location evidence="2 10">Cell inner membrane</location>
        <topology evidence="2 10">Single-pass type II membrane protein</topology>
        <orientation evidence="2 10">Periplasmic side</orientation>
    </subcellularLocation>
</comment>